<keyword evidence="3" id="KW-0472">Membrane</keyword>
<reference evidence="5 6" key="1">
    <citation type="journal article" date="2009" name="Science">
        <title>Green evolution and dynamic adaptations revealed by genomes of the marine picoeukaryotes Micromonas.</title>
        <authorList>
            <person name="Worden A.Z."/>
            <person name="Lee J.H."/>
            <person name="Mock T."/>
            <person name="Rouze P."/>
            <person name="Simmons M.P."/>
            <person name="Aerts A.L."/>
            <person name="Allen A.E."/>
            <person name="Cuvelier M.L."/>
            <person name="Derelle E."/>
            <person name="Everett M.V."/>
            <person name="Foulon E."/>
            <person name="Grimwood J."/>
            <person name="Gundlach H."/>
            <person name="Henrissat B."/>
            <person name="Napoli C."/>
            <person name="McDonald S.M."/>
            <person name="Parker M.S."/>
            <person name="Rombauts S."/>
            <person name="Salamov A."/>
            <person name="Von Dassow P."/>
            <person name="Badger J.H."/>
            <person name="Coutinho P.M."/>
            <person name="Demir E."/>
            <person name="Dubchak I."/>
            <person name="Gentemann C."/>
            <person name="Eikrem W."/>
            <person name="Gready J.E."/>
            <person name="John U."/>
            <person name="Lanier W."/>
            <person name="Lindquist E.A."/>
            <person name="Lucas S."/>
            <person name="Mayer K.F."/>
            <person name="Moreau H."/>
            <person name="Not F."/>
            <person name="Otillar R."/>
            <person name="Panaud O."/>
            <person name="Pangilinan J."/>
            <person name="Paulsen I."/>
            <person name="Piegu B."/>
            <person name="Poliakov A."/>
            <person name="Robbens S."/>
            <person name="Schmutz J."/>
            <person name="Toulza E."/>
            <person name="Wyss T."/>
            <person name="Zelensky A."/>
            <person name="Zhou K."/>
            <person name="Armbrust E.V."/>
            <person name="Bhattacharya D."/>
            <person name="Goodenough U.W."/>
            <person name="Van de Peer Y."/>
            <person name="Grigoriev I.V."/>
        </authorList>
    </citation>
    <scope>NUCLEOTIDE SEQUENCE [LARGE SCALE GENOMIC DNA]</scope>
    <source>
        <strain evidence="6">RCC299 / NOUM17</strain>
    </source>
</reference>
<dbReference type="Proteomes" id="UP000002009">
    <property type="component" value="Chromosome 8"/>
</dbReference>
<dbReference type="GeneID" id="8245577"/>
<proteinExistence type="inferred from homology"/>
<name>C1FG62_MICCC</name>
<dbReference type="EMBL" id="CP001575">
    <property type="protein sequence ID" value="ACO69201.1"/>
    <property type="molecule type" value="Genomic_DNA"/>
</dbReference>
<evidence type="ECO:0000256" key="3">
    <source>
        <dbReference type="SAM" id="Phobius"/>
    </source>
</evidence>
<organism evidence="5 6">
    <name type="scientific">Micromonas commoda (strain RCC299 / NOUM17 / CCMP2709)</name>
    <name type="common">Picoplanktonic green alga</name>
    <dbReference type="NCBI Taxonomy" id="296587"/>
    <lineage>
        <taxon>Eukaryota</taxon>
        <taxon>Viridiplantae</taxon>
        <taxon>Chlorophyta</taxon>
        <taxon>Mamiellophyceae</taxon>
        <taxon>Mamiellales</taxon>
        <taxon>Mamiellaceae</taxon>
        <taxon>Micromonas</taxon>
    </lineage>
</organism>
<dbReference type="InterPro" id="IPR050767">
    <property type="entry name" value="Sel1_AlgK"/>
</dbReference>
<dbReference type="STRING" id="296587.C1FG62"/>
<keyword evidence="3" id="KW-1133">Transmembrane helix</keyword>
<feature type="transmembrane region" description="Helical" evidence="3">
    <location>
        <begin position="964"/>
        <end position="984"/>
    </location>
</feature>
<keyword evidence="6" id="KW-1185">Reference proteome</keyword>
<dbReference type="SMART" id="SM00671">
    <property type="entry name" value="SEL1"/>
    <property type="match status" value="5"/>
</dbReference>
<dbReference type="OrthoDB" id="27934at2759"/>
<dbReference type="KEGG" id="mis:MICPUN_101917"/>
<dbReference type="InterPro" id="IPR011990">
    <property type="entry name" value="TPR-like_helical_dom_sf"/>
</dbReference>
<feature type="compositionally biased region" description="Basic and acidic residues" evidence="2">
    <location>
        <begin position="871"/>
        <end position="881"/>
    </location>
</feature>
<feature type="compositionally biased region" description="Acidic residues" evidence="2">
    <location>
        <begin position="69"/>
        <end position="84"/>
    </location>
</feature>
<dbReference type="PANTHER" id="PTHR11102:SF147">
    <property type="entry name" value="SEL1L ADAPTOR SUBUNIT OF ERAD E3 UBIQUITIN LIGASE"/>
    <property type="match status" value="1"/>
</dbReference>
<evidence type="ECO:0000256" key="4">
    <source>
        <dbReference type="SAM" id="SignalP"/>
    </source>
</evidence>
<dbReference type="RefSeq" id="XP_002507943.1">
    <property type="nucleotide sequence ID" value="XM_002507897.1"/>
</dbReference>
<dbReference type="PANTHER" id="PTHR11102">
    <property type="entry name" value="SEL-1-LIKE PROTEIN"/>
    <property type="match status" value="1"/>
</dbReference>
<dbReference type="eggNOG" id="KOG1550">
    <property type="taxonomic scope" value="Eukaryota"/>
</dbReference>
<keyword evidence="3" id="KW-0812">Transmembrane</keyword>
<evidence type="ECO:0000313" key="5">
    <source>
        <dbReference type="EMBL" id="ACO69201.1"/>
    </source>
</evidence>
<keyword evidence="4" id="KW-0732">Signal</keyword>
<dbReference type="InParanoid" id="C1FG62"/>
<evidence type="ECO:0000256" key="2">
    <source>
        <dbReference type="SAM" id="MobiDB-lite"/>
    </source>
</evidence>
<gene>
    <name evidence="5" type="ORF">MICPUN_101917</name>
</gene>
<evidence type="ECO:0008006" key="7">
    <source>
        <dbReference type="Google" id="ProtNLM"/>
    </source>
</evidence>
<sequence>MVSRPRPRGGRPRALPRLVAVLAALAAISIVGSVRAEDPPVAAALGFGGDGGAVDASPVREEYPIATDQTDDAADDDGEEADDGEELRRRLDELERLLYLGGVEHRDAEGALVGMFELASEAPSMEEVIEVTGRGVGGAERLAADARRDLDAARDAIRSAVRLAYDDFNGRAAADELETHTYLTLDRIPGDTSRVNIAFDFERAEHAGVGYVGRAIARAIGLPGSDRKPSDPVDVPADVARVIADAKRLITDAVRSEMNAHKAAVEAAGGDASPSVATPARWAPIADALFILAALAEAGVVPPDAWPLDALADTSPSQWSRDALALAAEMGSREASIAIADRVLFGRGAHPETEKGADCDGAAARLAKIADDVAGDAESAGDFALPREPGRLRDRERDAGWVSAQELEDGDDQILMEEDMAARGVPEAQRHVGYRRLLGRGMERDEAAALREFEAAANQGDELAHFNLGYMHMRGMSVPRNFTEAKRRFEAAAAKDLPAAHNGLGVLAFNGHGGEKNLTAARQHFERGAARGDPDSQFNLASMHAQGLDVPKNETRALELYAGANEAGHWRAPLAIAVAHRAGAGTEPHCAVAAHYFRVFIDERSGWTSEQEDAMRVLDGGPPMDADEADAEESTNAAPDPWGALVRYALLAEQGCESAAANAGWLLAKRAGYDRDDHVARAIAMLERSVRMGNHESHVDLGNARWDRLRAEGGFTGKSGVHPSGFECERCGEFGDAGWLASRGWLDAEDAQDKEGLGLRRVRLDRVVVPPAGLSPEEEVAFHYAEASAAGFAEGTVALAWAHAHGVGVPRNLSMASHMLSHAMHNAVDDEEAVPAFFAWVGVGALRVVDRFVPGVGSRWYAATGSTPGDARGERGRDSGRSRGGGGGGGGDDAPGIGAGAGEKPVPPRVARRDDPWHPLSRRVVENCVLLALAASWGIVAYARRALNDPGFDQNIVEQMPVGALAGVGAAIAVAAGVSVAVFGG</sequence>
<evidence type="ECO:0000256" key="1">
    <source>
        <dbReference type="ARBA" id="ARBA00038101"/>
    </source>
</evidence>
<evidence type="ECO:0000313" key="6">
    <source>
        <dbReference type="Proteomes" id="UP000002009"/>
    </source>
</evidence>
<feature type="region of interest" description="Disordered" evidence="2">
    <location>
        <begin position="65"/>
        <end position="84"/>
    </location>
</feature>
<dbReference type="InterPro" id="IPR006597">
    <property type="entry name" value="Sel1-like"/>
</dbReference>
<dbReference type="AlphaFoldDB" id="C1FG62"/>
<dbReference type="Pfam" id="PF08238">
    <property type="entry name" value="Sel1"/>
    <property type="match status" value="5"/>
</dbReference>
<dbReference type="GO" id="GO:0005789">
    <property type="term" value="C:endoplasmic reticulum membrane"/>
    <property type="evidence" value="ECO:0007669"/>
    <property type="project" value="TreeGrafter"/>
</dbReference>
<feature type="compositionally biased region" description="Gly residues" evidence="2">
    <location>
        <begin position="882"/>
        <end position="901"/>
    </location>
</feature>
<accession>C1FG62</accession>
<protein>
    <recommendedName>
        <fullName evidence="7">Sel1 repeat family protein</fullName>
    </recommendedName>
</protein>
<dbReference type="GO" id="GO:0036503">
    <property type="term" value="P:ERAD pathway"/>
    <property type="evidence" value="ECO:0007669"/>
    <property type="project" value="TreeGrafter"/>
</dbReference>
<dbReference type="Gene3D" id="1.25.40.10">
    <property type="entry name" value="Tetratricopeptide repeat domain"/>
    <property type="match status" value="1"/>
</dbReference>
<feature type="signal peptide" evidence="4">
    <location>
        <begin position="1"/>
        <end position="36"/>
    </location>
</feature>
<feature type="region of interest" description="Disordered" evidence="2">
    <location>
        <begin position="863"/>
        <end position="915"/>
    </location>
</feature>
<dbReference type="SUPFAM" id="SSF81901">
    <property type="entry name" value="HCP-like"/>
    <property type="match status" value="2"/>
</dbReference>
<feature type="chain" id="PRO_5002907386" description="Sel1 repeat family protein" evidence="4">
    <location>
        <begin position="37"/>
        <end position="985"/>
    </location>
</feature>
<comment type="similarity">
    <text evidence="1">Belongs to the sel-1 family.</text>
</comment>